<evidence type="ECO:0000256" key="4">
    <source>
        <dbReference type="ARBA" id="ARBA00023102"/>
    </source>
</evidence>
<dbReference type="GO" id="GO:0004424">
    <property type="term" value="F:imidazoleglycerol-phosphate dehydratase activity"/>
    <property type="evidence" value="ECO:0007669"/>
    <property type="project" value="UniProtKB-UniRule"/>
</dbReference>
<reference evidence="9" key="1">
    <citation type="submission" date="2017-04" db="EMBL/GenBank/DDBJ databases">
        <title>Function of individual gut microbiota members based on whole genome sequencing of pure cultures obtained from chicken caecum.</title>
        <authorList>
            <person name="Medvecky M."/>
            <person name="Cejkova D."/>
            <person name="Polansky O."/>
            <person name="Karasova D."/>
            <person name="Kubasova T."/>
            <person name="Cizek A."/>
            <person name="Rychlik I."/>
        </authorList>
    </citation>
    <scope>NUCLEOTIDE SEQUENCE [LARGE SCALE GENOMIC DNA]</scope>
    <source>
        <strain evidence="9">An70</strain>
    </source>
</reference>
<keyword evidence="4 6" id="KW-0368">Histidine biosynthesis</keyword>
<evidence type="ECO:0000313" key="8">
    <source>
        <dbReference type="EMBL" id="OUN42341.1"/>
    </source>
</evidence>
<dbReference type="EC" id="4.2.1.19" evidence="6 7"/>
<evidence type="ECO:0000256" key="2">
    <source>
        <dbReference type="ARBA" id="ARBA00016664"/>
    </source>
</evidence>
<dbReference type="eggNOG" id="COG0131">
    <property type="taxonomic scope" value="Bacteria"/>
</dbReference>
<keyword evidence="6" id="KW-0963">Cytoplasm</keyword>
<dbReference type="Proteomes" id="UP000196560">
    <property type="component" value="Unassembled WGS sequence"/>
</dbReference>
<evidence type="ECO:0000256" key="1">
    <source>
        <dbReference type="ARBA" id="ARBA00005047"/>
    </source>
</evidence>
<comment type="catalytic activity">
    <reaction evidence="6 7">
        <text>D-erythro-1-(imidazol-4-yl)glycerol 3-phosphate = 3-(imidazol-4-yl)-2-oxopropyl phosphate + H2O</text>
        <dbReference type="Rhea" id="RHEA:11040"/>
        <dbReference type="ChEBI" id="CHEBI:15377"/>
        <dbReference type="ChEBI" id="CHEBI:57766"/>
        <dbReference type="ChEBI" id="CHEBI:58278"/>
        <dbReference type="EC" id="4.2.1.19"/>
    </reaction>
</comment>
<evidence type="ECO:0000256" key="3">
    <source>
        <dbReference type="ARBA" id="ARBA00022605"/>
    </source>
</evidence>
<evidence type="ECO:0000313" key="9">
    <source>
        <dbReference type="Proteomes" id="UP000196560"/>
    </source>
</evidence>
<proteinExistence type="inferred from homology"/>
<comment type="caution">
    <text evidence="8">The sequence shown here is derived from an EMBL/GenBank/DDBJ whole genome shotgun (WGS) entry which is preliminary data.</text>
</comment>
<evidence type="ECO:0000256" key="6">
    <source>
        <dbReference type="HAMAP-Rule" id="MF_00076"/>
    </source>
</evidence>
<organism evidence="8 9">
    <name type="scientific">Enorma massiliensis</name>
    <dbReference type="NCBI Taxonomy" id="1472761"/>
    <lineage>
        <taxon>Bacteria</taxon>
        <taxon>Bacillati</taxon>
        <taxon>Actinomycetota</taxon>
        <taxon>Coriobacteriia</taxon>
        <taxon>Coriobacteriales</taxon>
        <taxon>Coriobacteriaceae</taxon>
        <taxon>Enorma</taxon>
    </lineage>
</organism>
<dbReference type="PANTHER" id="PTHR23133">
    <property type="entry name" value="IMIDAZOLEGLYCEROL-PHOSPHATE DEHYDRATASE HIS7"/>
    <property type="match status" value="1"/>
</dbReference>
<dbReference type="FunFam" id="3.30.230.40:FF:000003">
    <property type="entry name" value="Imidazoleglycerol-phosphate dehydratase HisB"/>
    <property type="match status" value="1"/>
</dbReference>
<dbReference type="UniPathway" id="UPA00031">
    <property type="reaction ID" value="UER00011"/>
</dbReference>
<dbReference type="HAMAP" id="MF_00076">
    <property type="entry name" value="HisB"/>
    <property type="match status" value="1"/>
</dbReference>
<dbReference type="InterPro" id="IPR020565">
    <property type="entry name" value="ImidazoleglycerP_deHydtase_CS"/>
</dbReference>
<keyword evidence="5 6" id="KW-0456">Lyase</keyword>
<dbReference type="GO" id="GO:0000105">
    <property type="term" value="P:L-histidine biosynthetic process"/>
    <property type="evidence" value="ECO:0007669"/>
    <property type="project" value="UniProtKB-UniRule"/>
</dbReference>
<dbReference type="PANTHER" id="PTHR23133:SF2">
    <property type="entry name" value="IMIDAZOLEGLYCEROL-PHOSPHATE DEHYDRATASE"/>
    <property type="match status" value="1"/>
</dbReference>
<dbReference type="NCBIfam" id="NF002114">
    <property type="entry name" value="PRK00951.2-4"/>
    <property type="match status" value="1"/>
</dbReference>
<dbReference type="NCBIfam" id="NF002111">
    <property type="entry name" value="PRK00951.2-1"/>
    <property type="match status" value="1"/>
</dbReference>
<dbReference type="InterPro" id="IPR020568">
    <property type="entry name" value="Ribosomal_Su5_D2-typ_SF"/>
</dbReference>
<dbReference type="RefSeq" id="WP_019129182.1">
    <property type="nucleotide sequence ID" value="NZ_DBEZZV010000033.1"/>
</dbReference>
<keyword evidence="9" id="KW-1185">Reference proteome</keyword>
<comment type="subcellular location">
    <subcellularLocation>
        <location evidence="6 7">Cytoplasm</location>
    </subcellularLocation>
</comment>
<comment type="similarity">
    <text evidence="6 7">Belongs to the imidazoleglycerol-phosphate dehydratase family.</text>
</comment>
<dbReference type="AlphaFoldDB" id="A0A1Y3U0T2"/>
<evidence type="ECO:0000256" key="7">
    <source>
        <dbReference type="RuleBase" id="RU000599"/>
    </source>
</evidence>
<dbReference type="GeneID" id="98654076"/>
<gene>
    <name evidence="6" type="primary">hisB</name>
    <name evidence="8" type="ORF">B5G21_07715</name>
</gene>
<protein>
    <recommendedName>
        <fullName evidence="2 6">Imidazoleglycerol-phosphate dehydratase</fullName>
        <shortName evidence="6">IGPD</shortName>
        <ecNumber evidence="6 7">4.2.1.19</ecNumber>
    </recommendedName>
</protein>
<dbReference type="Pfam" id="PF00475">
    <property type="entry name" value="IGPD"/>
    <property type="match status" value="1"/>
</dbReference>
<dbReference type="GO" id="GO:0005737">
    <property type="term" value="C:cytoplasm"/>
    <property type="evidence" value="ECO:0007669"/>
    <property type="project" value="UniProtKB-SubCell"/>
</dbReference>
<dbReference type="FunFam" id="3.30.230.40:FF:000001">
    <property type="entry name" value="Imidazoleglycerol-phosphate dehydratase HisB"/>
    <property type="match status" value="1"/>
</dbReference>
<accession>A0A1Y3U0T2</accession>
<dbReference type="InterPro" id="IPR000807">
    <property type="entry name" value="ImidazoleglycerolP_deHydtase"/>
</dbReference>
<name>A0A1Y3U0T2_9ACTN</name>
<dbReference type="CDD" id="cd07914">
    <property type="entry name" value="IGPD"/>
    <property type="match status" value="1"/>
</dbReference>
<sequence>MTIYKKQPRDLKTTSTATAAESAARTSAGLDELFSASARTATVQRVTGETDITLTLTLDGTGSCDINTGVPFFDHMLNAFGRHGLFDLKVEALGDTEVDAHHTVEDTGIVLGRAFAQALGDKARITRFADVAIPMDETLVMAAVDISGRGQAYCDLPLPTERVGTFDTELAVEFFYAFARDAGVTLHVRELAGANSHHIIEAAFKAVGRAMRHACEYDARVRGIPSTKGSL</sequence>
<evidence type="ECO:0000256" key="5">
    <source>
        <dbReference type="ARBA" id="ARBA00023239"/>
    </source>
</evidence>
<dbReference type="PROSITE" id="PS00954">
    <property type="entry name" value="IGP_DEHYDRATASE_1"/>
    <property type="match status" value="1"/>
</dbReference>
<dbReference type="InterPro" id="IPR038494">
    <property type="entry name" value="IGPD_sf"/>
</dbReference>
<dbReference type="STRING" id="1118060.GCA_000311845_01915"/>
<keyword evidence="3 6" id="KW-0028">Amino-acid biosynthesis</keyword>
<dbReference type="PROSITE" id="PS00955">
    <property type="entry name" value="IGP_DEHYDRATASE_2"/>
    <property type="match status" value="1"/>
</dbReference>
<dbReference type="Gene3D" id="3.30.230.40">
    <property type="entry name" value="Imidazole glycerol phosphate dehydratase, domain 1"/>
    <property type="match status" value="2"/>
</dbReference>
<comment type="pathway">
    <text evidence="1 6 7">Amino-acid biosynthesis; L-histidine biosynthesis; L-histidine from 5-phospho-alpha-D-ribose 1-diphosphate: step 6/9.</text>
</comment>
<dbReference type="EMBL" id="NFHO01000008">
    <property type="protein sequence ID" value="OUN42341.1"/>
    <property type="molecule type" value="Genomic_DNA"/>
</dbReference>
<dbReference type="SUPFAM" id="SSF54211">
    <property type="entry name" value="Ribosomal protein S5 domain 2-like"/>
    <property type="match status" value="2"/>
</dbReference>